<reference evidence="1" key="1">
    <citation type="submission" date="2019-08" db="EMBL/GenBank/DDBJ databases">
        <title>The genome of the North American firefly Photinus pyralis.</title>
        <authorList>
            <consortium name="Photinus pyralis genome working group"/>
            <person name="Fallon T.R."/>
            <person name="Sander Lower S.E."/>
            <person name="Weng J.-K."/>
        </authorList>
    </citation>
    <scope>NUCLEOTIDE SEQUENCE</scope>
    <source>
        <strain evidence="1">TRF0915ILg1</strain>
        <tissue evidence="1">Whole body</tissue>
    </source>
</reference>
<organism evidence="1 2">
    <name type="scientific">Ignelater luminosus</name>
    <name type="common">Cucubano</name>
    <name type="synonym">Pyrophorus luminosus</name>
    <dbReference type="NCBI Taxonomy" id="2038154"/>
    <lineage>
        <taxon>Eukaryota</taxon>
        <taxon>Metazoa</taxon>
        <taxon>Ecdysozoa</taxon>
        <taxon>Arthropoda</taxon>
        <taxon>Hexapoda</taxon>
        <taxon>Insecta</taxon>
        <taxon>Pterygota</taxon>
        <taxon>Neoptera</taxon>
        <taxon>Endopterygota</taxon>
        <taxon>Coleoptera</taxon>
        <taxon>Polyphaga</taxon>
        <taxon>Elateriformia</taxon>
        <taxon>Elateroidea</taxon>
        <taxon>Elateridae</taxon>
        <taxon>Agrypninae</taxon>
        <taxon>Pyrophorini</taxon>
        <taxon>Ignelater</taxon>
    </lineage>
</organism>
<name>A0A8K0DED2_IGNLU</name>
<sequence length="121" mass="13674">MYVQRYLGFRALRTKQCTKLTQSLSNYGGLIKLSNESSKFYLANAGITLVPHTTRGSATNNSTLEWKLRVANSPTRGTISQQKYSNQIQVFPFDLLTQMKIKILKPIPKDFSVEPTTKSLD</sequence>
<dbReference type="Proteomes" id="UP000801492">
    <property type="component" value="Unassembled WGS sequence"/>
</dbReference>
<keyword evidence="2" id="KW-1185">Reference proteome</keyword>
<evidence type="ECO:0000313" key="2">
    <source>
        <dbReference type="Proteomes" id="UP000801492"/>
    </source>
</evidence>
<accession>A0A8K0DED2</accession>
<protein>
    <submittedName>
        <fullName evidence="1">Uncharacterized protein</fullName>
    </submittedName>
</protein>
<gene>
    <name evidence="1" type="ORF">ILUMI_04177</name>
</gene>
<dbReference type="EMBL" id="VTPC01001419">
    <property type="protein sequence ID" value="KAF2902012.1"/>
    <property type="molecule type" value="Genomic_DNA"/>
</dbReference>
<evidence type="ECO:0000313" key="1">
    <source>
        <dbReference type="EMBL" id="KAF2902012.1"/>
    </source>
</evidence>
<dbReference type="AlphaFoldDB" id="A0A8K0DED2"/>
<comment type="caution">
    <text evidence="1">The sequence shown here is derived from an EMBL/GenBank/DDBJ whole genome shotgun (WGS) entry which is preliminary data.</text>
</comment>
<proteinExistence type="predicted"/>